<dbReference type="STRING" id="1301098.PKB_4372"/>
<dbReference type="InterPro" id="IPR000551">
    <property type="entry name" value="MerR-type_HTH_dom"/>
</dbReference>
<keyword evidence="3" id="KW-0238">DNA-binding</keyword>
<evidence type="ECO:0000256" key="1">
    <source>
        <dbReference type="ARBA" id="ARBA00022491"/>
    </source>
</evidence>
<dbReference type="Gene3D" id="1.10.1660.10">
    <property type="match status" value="1"/>
</dbReference>
<evidence type="ECO:0000313" key="7">
    <source>
        <dbReference type="Proteomes" id="UP000025241"/>
    </source>
</evidence>
<dbReference type="GO" id="GO:0003700">
    <property type="term" value="F:DNA-binding transcription factor activity"/>
    <property type="evidence" value="ECO:0007669"/>
    <property type="project" value="InterPro"/>
</dbReference>
<reference evidence="6 7" key="2">
    <citation type="submission" date="2014-05" db="EMBL/GenBank/DDBJ databases">
        <title>Genome sequence of the 3-chlorobenzoate degrading bacterium Pseudomonas knackmussii B13 shows multiple evidence for horizontal gene transfer.</title>
        <authorList>
            <person name="Miyazaki R."/>
            <person name="Bertelli C."/>
            <person name="Falquet L."/>
            <person name="Robinson-Rechavi M."/>
            <person name="Gharib W."/>
            <person name="Roy S."/>
            <person name="Van der Meer J.R."/>
        </authorList>
    </citation>
    <scope>NUCLEOTIDE SEQUENCE [LARGE SCALE GENOMIC DNA]</scope>
    <source>
        <strain evidence="6 7">B13</strain>
    </source>
</reference>
<dbReference type="InterPro" id="IPR047057">
    <property type="entry name" value="MerR_fam"/>
</dbReference>
<proteinExistence type="predicted"/>
<dbReference type="RefSeq" id="WP_043254367.1">
    <property type="nucleotide sequence ID" value="NZ_HG322950.1"/>
</dbReference>
<dbReference type="Proteomes" id="UP000025241">
    <property type="component" value="Chromosome I"/>
</dbReference>
<reference evidence="6 7" key="1">
    <citation type="submission" date="2013-03" db="EMBL/GenBank/DDBJ databases">
        <authorList>
            <person name="Linke B."/>
        </authorList>
    </citation>
    <scope>NUCLEOTIDE SEQUENCE [LARGE SCALE GENOMIC DNA]</scope>
    <source>
        <strain evidence="6 7">B13</strain>
    </source>
</reference>
<accession>A0A024HME6</accession>
<dbReference type="PROSITE" id="PS50937">
    <property type="entry name" value="HTH_MERR_2"/>
    <property type="match status" value="1"/>
</dbReference>
<dbReference type="PANTHER" id="PTHR30204">
    <property type="entry name" value="REDOX-CYCLING DRUG-SENSING TRANSCRIPTIONAL ACTIVATOR SOXR"/>
    <property type="match status" value="1"/>
</dbReference>
<keyword evidence="2" id="KW-0805">Transcription regulation</keyword>
<evidence type="ECO:0000256" key="3">
    <source>
        <dbReference type="ARBA" id="ARBA00023125"/>
    </source>
</evidence>
<gene>
    <name evidence="6" type="ORF">PKB_4372</name>
</gene>
<dbReference type="PANTHER" id="PTHR30204:SF69">
    <property type="entry name" value="MERR-FAMILY TRANSCRIPTIONAL REGULATOR"/>
    <property type="match status" value="1"/>
</dbReference>
<dbReference type="EMBL" id="HG322950">
    <property type="protein sequence ID" value="CDF85697.1"/>
    <property type="molecule type" value="Genomic_DNA"/>
</dbReference>
<dbReference type="AlphaFoldDB" id="A0A024HME6"/>
<sequence>MQIGELALRAGVSTRALRHYESRQLIESSRLDNGYRDYASSMVQRVLWVRELLECGFSTRQIHGLLQYLEEEEDSEGFLACLQQHLEKLVALDALQAQLTERRERLAEKIERYLPLHESLVRAPDLRPLERAHAQATLER</sequence>
<dbReference type="SMART" id="SM00422">
    <property type="entry name" value="HTH_MERR"/>
    <property type="match status" value="1"/>
</dbReference>
<feature type="domain" description="HTH merR-type" evidence="5">
    <location>
        <begin position="1"/>
        <end position="68"/>
    </location>
</feature>
<dbReference type="OrthoDB" id="9808480at2"/>
<dbReference type="KEGG" id="pkc:PKB_4372"/>
<protein>
    <recommendedName>
        <fullName evidence="5">HTH merR-type domain-containing protein</fullName>
    </recommendedName>
</protein>
<dbReference type="Pfam" id="PF13411">
    <property type="entry name" value="MerR_1"/>
    <property type="match status" value="1"/>
</dbReference>
<name>A0A024HME6_PSEKB</name>
<evidence type="ECO:0000256" key="4">
    <source>
        <dbReference type="ARBA" id="ARBA00023163"/>
    </source>
</evidence>
<keyword evidence="1" id="KW-0678">Repressor</keyword>
<dbReference type="PRINTS" id="PR00040">
    <property type="entry name" value="HTHMERR"/>
</dbReference>
<keyword evidence="4" id="KW-0804">Transcription</keyword>
<dbReference type="PATRIC" id="fig|1301098.3.peg.4377"/>
<evidence type="ECO:0000256" key="2">
    <source>
        <dbReference type="ARBA" id="ARBA00023015"/>
    </source>
</evidence>
<dbReference type="eggNOG" id="COG0789">
    <property type="taxonomic scope" value="Bacteria"/>
</dbReference>
<dbReference type="SUPFAM" id="SSF46955">
    <property type="entry name" value="Putative DNA-binding domain"/>
    <property type="match status" value="1"/>
</dbReference>
<evidence type="ECO:0000313" key="6">
    <source>
        <dbReference type="EMBL" id="CDF85697.1"/>
    </source>
</evidence>
<evidence type="ECO:0000259" key="5">
    <source>
        <dbReference type="PROSITE" id="PS50937"/>
    </source>
</evidence>
<dbReference type="GO" id="GO:0003677">
    <property type="term" value="F:DNA binding"/>
    <property type="evidence" value="ECO:0007669"/>
    <property type="project" value="UniProtKB-KW"/>
</dbReference>
<dbReference type="InterPro" id="IPR009061">
    <property type="entry name" value="DNA-bd_dom_put_sf"/>
</dbReference>
<organism evidence="6 7">
    <name type="scientific">Pseudomonas knackmussii (strain DSM 6978 / CCUG 54928 / LMG 23759 / B13)</name>
    <dbReference type="NCBI Taxonomy" id="1301098"/>
    <lineage>
        <taxon>Bacteria</taxon>
        <taxon>Pseudomonadati</taxon>
        <taxon>Pseudomonadota</taxon>
        <taxon>Gammaproteobacteria</taxon>
        <taxon>Pseudomonadales</taxon>
        <taxon>Pseudomonadaceae</taxon>
        <taxon>Pseudomonas</taxon>
    </lineage>
</organism>
<dbReference type="PROSITE" id="PS00552">
    <property type="entry name" value="HTH_MERR_1"/>
    <property type="match status" value="1"/>
</dbReference>
<dbReference type="HOGENOM" id="CLU_060077_4_3_6"/>
<keyword evidence="7" id="KW-1185">Reference proteome</keyword>